<comment type="similarity">
    <text evidence="2">Belongs to the PBP/GOBP family.</text>
</comment>
<name>A0A336MUT3_CULSO</name>
<dbReference type="InterPro" id="IPR006170">
    <property type="entry name" value="PBP/GOBP"/>
</dbReference>
<reference evidence="5" key="1">
    <citation type="submission" date="2018-07" db="EMBL/GenBank/DDBJ databases">
        <authorList>
            <person name="Quirk P.G."/>
            <person name="Krulwich T.A."/>
        </authorList>
    </citation>
    <scope>NUCLEOTIDE SEQUENCE</scope>
</reference>
<evidence type="ECO:0000256" key="1">
    <source>
        <dbReference type="ARBA" id="ARBA00004613"/>
    </source>
</evidence>
<evidence type="ECO:0000313" key="5">
    <source>
        <dbReference type="EMBL" id="SSX32007.1"/>
    </source>
</evidence>
<gene>
    <name evidence="5" type="primary">CSON004318</name>
</gene>
<accession>A0A336MUT3</accession>
<keyword evidence="3" id="KW-0964">Secreted</keyword>
<dbReference type="SUPFAM" id="SSF47565">
    <property type="entry name" value="Insect pheromone/odorant-binding proteins"/>
    <property type="match status" value="1"/>
</dbReference>
<organism evidence="5">
    <name type="scientific">Culicoides sonorensis</name>
    <name type="common">Biting midge</name>
    <dbReference type="NCBI Taxonomy" id="179676"/>
    <lineage>
        <taxon>Eukaryota</taxon>
        <taxon>Metazoa</taxon>
        <taxon>Ecdysozoa</taxon>
        <taxon>Arthropoda</taxon>
        <taxon>Hexapoda</taxon>
        <taxon>Insecta</taxon>
        <taxon>Pterygota</taxon>
        <taxon>Neoptera</taxon>
        <taxon>Endopterygota</taxon>
        <taxon>Diptera</taxon>
        <taxon>Nematocera</taxon>
        <taxon>Chironomoidea</taxon>
        <taxon>Ceratopogonidae</taxon>
        <taxon>Ceratopogoninae</taxon>
        <taxon>Culicoides</taxon>
        <taxon>Monoculicoides</taxon>
    </lineage>
</organism>
<dbReference type="CDD" id="cd23992">
    <property type="entry name" value="PBP_GOBP"/>
    <property type="match status" value="1"/>
</dbReference>
<dbReference type="Gene3D" id="1.10.238.20">
    <property type="entry name" value="Pheromone/general odorant binding protein domain"/>
    <property type="match status" value="1"/>
</dbReference>
<dbReference type="InterPro" id="IPR036728">
    <property type="entry name" value="PBP_GOBP_sf"/>
</dbReference>
<sequence length="152" mass="17210">MTNTTVLLVSFLAAAAQSFDIETFDFPDQIKGHLIQLSNKCIDITGAERKVLRQCSETGQIPDEPKIKCYLKCLHDNFNVDLEKEVAAITHDDSHQHDINEHVHAMVTHVQERCGDMKSDDKCEEAWLKANCQLKLYKGEIAFCFAAPFFGH</sequence>
<keyword evidence="4" id="KW-0732">Signal</keyword>
<dbReference type="AlphaFoldDB" id="A0A336MUT3"/>
<dbReference type="Pfam" id="PF01395">
    <property type="entry name" value="PBP_GOBP"/>
    <property type="match status" value="1"/>
</dbReference>
<dbReference type="GO" id="GO:0005576">
    <property type="term" value="C:extracellular region"/>
    <property type="evidence" value="ECO:0007669"/>
    <property type="project" value="UniProtKB-SubCell"/>
</dbReference>
<feature type="signal peptide" evidence="4">
    <location>
        <begin position="1"/>
        <end position="18"/>
    </location>
</feature>
<evidence type="ECO:0000256" key="4">
    <source>
        <dbReference type="SAM" id="SignalP"/>
    </source>
</evidence>
<evidence type="ECO:0000256" key="3">
    <source>
        <dbReference type="ARBA" id="ARBA00022525"/>
    </source>
</evidence>
<dbReference type="GO" id="GO:0005549">
    <property type="term" value="F:odorant binding"/>
    <property type="evidence" value="ECO:0007669"/>
    <property type="project" value="InterPro"/>
</dbReference>
<evidence type="ECO:0000256" key="2">
    <source>
        <dbReference type="ARBA" id="ARBA00008098"/>
    </source>
</evidence>
<feature type="chain" id="PRO_5016467728" evidence="4">
    <location>
        <begin position="19"/>
        <end position="152"/>
    </location>
</feature>
<comment type="subcellular location">
    <subcellularLocation>
        <location evidence="1">Secreted</location>
    </subcellularLocation>
</comment>
<proteinExistence type="inferred from homology"/>
<protein>
    <submittedName>
        <fullName evidence="5">CSON004318 protein</fullName>
    </submittedName>
</protein>
<dbReference type="VEuPathDB" id="VectorBase:CSON004318"/>
<dbReference type="EMBL" id="UFQT01001853">
    <property type="protein sequence ID" value="SSX32007.1"/>
    <property type="molecule type" value="Genomic_DNA"/>
</dbReference>